<dbReference type="Proteomes" id="UP000321570">
    <property type="component" value="Unassembled WGS sequence"/>
</dbReference>
<name>A0A564YDI7_HYMDI</name>
<reference evidence="1 2" key="1">
    <citation type="submission" date="2019-07" db="EMBL/GenBank/DDBJ databases">
        <authorList>
            <person name="Jastrzebski P J."/>
            <person name="Paukszto L."/>
            <person name="Jastrzebski P J."/>
        </authorList>
    </citation>
    <scope>NUCLEOTIDE SEQUENCE [LARGE SCALE GENOMIC DNA]</scope>
    <source>
        <strain evidence="1 2">WMS-il1</strain>
    </source>
</reference>
<protein>
    <submittedName>
        <fullName evidence="1">Uncharacterized protein</fullName>
    </submittedName>
</protein>
<dbReference type="EMBL" id="CABIJS010000166">
    <property type="protein sequence ID" value="VUZ45270.1"/>
    <property type="molecule type" value="Genomic_DNA"/>
</dbReference>
<proteinExistence type="predicted"/>
<evidence type="ECO:0000313" key="2">
    <source>
        <dbReference type="Proteomes" id="UP000321570"/>
    </source>
</evidence>
<keyword evidence="2" id="KW-1185">Reference proteome</keyword>
<organism evidence="1 2">
    <name type="scientific">Hymenolepis diminuta</name>
    <name type="common">Rat tapeworm</name>
    <dbReference type="NCBI Taxonomy" id="6216"/>
    <lineage>
        <taxon>Eukaryota</taxon>
        <taxon>Metazoa</taxon>
        <taxon>Spiralia</taxon>
        <taxon>Lophotrochozoa</taxon>
        <taxon>Platyhelminthes</taxon>
        <taxon>Cestoda</taxon>
        <taxon>Eucestoda</taxon>
        <taxon>Cyclophyllidea</taxon>
        <taxon>Hymenolepididae</taxon>
        <taxon>Hymenolepis</taxon>
    </lineage>
</organism>
<evidence type="ECO:0000313" key="1">
    <source>
        <dbReference type="EMBL" id="VUZ45270.1"/>
    </source>
</evidence>
<dbReference type="AlphaFoldDB" id="A0A564YDI7"/>
<accession>A0A564YDI7</accession>
<sequence length="130" mass="15056">MVFFGLLNRIEQELNITLSDITMEWHQTENLKDTVLIQNAQRRNQNFKSYAVCLHQTNSPKRNIRPSSGHPPAFWFCNKWYFASSAHSDCICINVVVKEVKWDHVTVGGTSPYNIFSPSLWVTATYIVTY</sequence>
<gene>
    <name evidence="1" type="ORF">WMSIL1_LOCUS5391</name>
</gene>